<proteinExistence type="predicted"/>
<accession>A0A3N6RRP4</accession>
<comment type="caution">
    <text evidence="1">The sequence shown here is derived from an EMBL/GenBank/DDBJ whole genome shotgun (WGS) entry which is preliminary data.</text>
</comment>
<sequence>MTFYSTKKIILSPEHPSLKRKLSTLMQTSIFKKKVEEYSPTPKEMNDELRCEQNKFSYDAIDITISG</sequence>
<gene>
    <name evidence="1" type="ORF">D5R40_11560</name>
</gene>
<dbReference type="AlphaFoldDB" id="A0A3N6RRP4"/>
<name>A0A3N6RRP4_9CYAN</name>
<evidence type="ECO:0000313" key="1">
    <source>
        <dbReference type="EMBL" id="RQH44554.1"/>
    </source>
</evidence>
<protein>
    <submittedName>
        <fullName evidence="1">Uncharacterized protein</fullName>
    </submittedName>
</protein>
<evidence type="ECO:0000313" key="2">
    <source>
        <dbReference type="Proteomes" id="UP000269154"/>
    </source>
</evidence>
<organism evidence="1 2">
    <name type="scientific">Okeania hirsuta</name>
    <dbReference type="NCBI Taxonomy" id="1458930"/>
    <lineage>
        <taxon>Bacteria</taxon>
        <taxon>Bacillati</taxon>
        <taxon>Cyanobacteriota</taxon>
        <taxon>Cyanophyceae</taxon>
        <taxon>Oscillatoriophycideae</taxon>
        <taxon>Oscillatoriales</taxon>
        <taxon>Microcoleaceae</taxon>
        <taxon>Okeania</taxon>
    </lineage>
</organism>
<dbReference type="Proteomes" id="UP000269154">
    <property type="component" value="Unassembled WGS sequence"/>
</dbReference>
<dbReference type="EMBL" id="RCBY01000052">
    <property type="protein sequence ID" value="RQH44554.1"/>
    <property type="molecule type" value="Genomic_DNA"/>
</dbReference>
<reference evidence="1 2" key="1">
    <citation type="journal article" date="2018" name="ACS Chem. Biol.">
        <title>Ketoreductase domain dysfunction expands chemodiversity: malyngamide biosynthesis in the cyanobacterium Okeania hirsuta.</title>
        <authorList>
            <person name="Moss N.A."/>
            <person name="Leao T."/>
            <person name="Rankin M."/>
            <person name="McCullough T.M."/>
            <person name="Qu P."/>
            <person name="Korobeynikov A."/>
            <person name="Smith J.L."/>
            <person name="Gerwick L."/>
            <person name="Gerwick W.H."/>
        </authorList>
    </citation>
    <scope>NUCLEOTIDE SEQUENCE [LARGE SCALE GENOMIC DNA]</scope>
    <source>
        <strain evidence="1 2">PAB10Feb10-1</strain>
    </source>
</reference>
<keyword evidence="2" id="KW-1185">Reference proteome</keyword>